<dbReference type="EMBL" id="JACRSO010000003">
    <property type="protein sequence ID" value="MBC8529567.1"/>
    <property type="molecule type" value="Genomic_DNA"/>
</dbReference>
<feature type="transmembrane region" description="Helical" evidence="6">
    <location>
        <begin position="65"/>
        <end position="83"/>
    </location>
</feature>
<sequence length="431" mass="47584">MMGIKNIQANLKQTLQNQISGGLLHILSGNLLVKGISVIASIIVVRLVDKTEYAYYSYANNLYGYINLLSGLGLSTALLKFCARENSPELDKAYYRFALIRGSAFQFLFALILCIGVYLTPIPFPQARPFVLTMALLPVLSFVQESSQIYHRAHGKNKRYAYIGILQATVLCVVGIGLAFVLGTMGMVAAQYIALCATILVGYRFVRSRQRGVITMRLEPAEKKKIWVMALSLMVANLFSAMMPLNETYLVNNLIQDEVITANFKVADVVPSLLGLLTGSLMVYYFPIVARMKDPKLILSKVIRIGIFTFAIIAICAALGAILSPVIIKLLFGNKYIDAIPIMNILWVMRAINAGVRMVPMNLLPAMGYTRFNAISAIVSCIIQTGLDYFLILNMGIYGVAYASIIVYILSGAASWGYLIYVCKKGRRAEI</sequence>
<comment type="subcellular location">
    <subcellularLocation>
        <location evidence="1">Cell membrane</location>
        <topology evidence="1">Multi-pass membrane protein</topology>
    </subcellularLocation>
</comment>
<dbReference type="GO" id="GO:0005886">
    <property type="term" value="C:plasma membrane"/>
    <property type="evidence" value="ECO:0007669"/>
    <property type="project" value="UniProtKB-SubCell"/>
</dbReference>
<feature type="transmembrane region" description="Helical" evidence="6">
    <location>
        <begin position="188"/>
        <end position="206"/>
    </location>
</feature>
<accession>A0A926D0Z6</accession>
<evidence type="ECO:0000256" key="6">
    <source>
        <dbReference type="SAM" id="Phobius"/>
    </source>
</evidence>
<feature type="transmembrane region" description="Helical" evidence="6">
    <location>
        <begin position="130"/>
        <end position="150"/>
    </location>
</feature>
<evidence type="ECO:0000256" key="2">
    <source>
        <dbReference type="ARBA" id="ARBA00022475"/>
    </source>
</evidence>
<feature type="transmembrane region" description="Helical" evidence="6">
    <location>
        <begin position="398"/>
        <end position="421"/>
    </location>
</feature>
<comment type="caution">
    <text evidence="7">The sequence shown here is derived from an EMBL/GenBank/DDBJ whole genome shotgun (WGS) entry which is preliminary data.</text>
</comment>
<dbReference type="InterPro" id="IPR050833">
    <property type="entry name" value="Poly_Biosynth_Transport"/>
</dbReference>
<feature type="transmembrane region" description="Helical" evidence="6">
    <location>
        <begin position="226"/>
        <end position="245"/>
    </location>
</feature>
<evidence type="ECO:0000256" key="5">
    <source>
        <dbReference type="ARBA" id="ARBA00023136"/>
    </source>
</evidence>
<feature type="transmembrane region" description="Helical" evidence="6">
    <location>
        <begin position="21"/>
        <end position="45"/>
    </location>
</feature>
<feature type="transmembrane region" description="Helical" evidence="6">
    <location>
        <begin position="162"/>
        <end position="182"/>
    </location>
</feature>
<reference evidence="7" key="1">
    <citation type="submission" date="2020-08" db="EMBL/GenBank/DDBJ databases">
        <title>Genome public.</title>
        <authorList>
            <person name="Liu C."/>
            <person name="Sun Q."/>
        </authorList>
    </citation>
    <scope>NUCLEOTIDE SEQUENCE</scope>
    <source>
        <strain evidence="7">NSJ-44</strain>
    </source>
</reference>
<evidence type="ECO:0000256" key="3">
    <source>
        <dbReference type="ARBA" id="ARBA00022692"/>
    </source>
</evidence>
<feature type="transmembrane region" description="Helical" evidence="6">
    <location>
        <begin position="104"/>
        <end position="124"/>
    </location>
</feature>
<feature type="transmembrane region" description="Helical" evidence="6">
    <location>
        <begin position="372"/>
        <end position="392"/>
    </location>
</feature>
<evidence type="ECO:0000313" key="7">
    <source>
        <dbReference type="EMBL" id="MBC8529567.1"/>
    </source>
</evidence>
<dbReference type="Proteomes" id="UP000654279">
    <property type="component" value="Unassembled WGS sequence"/>
</dbReference>
<feature type="transmembrane region" description="Helical" evidence="6">
    <location>
        <begin position="269"/>
        <end position="290"/>
    </location>
</feature>
<keyword evidence="2" id="KW-1003">Cell membrane</keyword>
<keyword evidence="5 6" id="KW-0472">Membrane</keyword>
<dbReference type="RefSeq" id="WP_249285390.1">
    <property type="nucleotide sequence ID" value="NZ_JACRSO010000003.1"/>
</dbReference>
<evidence type="ECO:0000313" key="8">
    <source>
        <dbReference type="Proteomes" id="UP000654279"/>
    </source>
</evidence>
<dbReference type="AlphaFoldDB" id="A0A926D0Z6"/>
<dbReference type="PANTHER" id="PTHR30250">
    <property type="entry name" value="PST FAMILY PREDICTED COLANIC ACID TRANSPORTER"/>
    <property type="match status" value="1"/>
</dbReference>
<protein>
    <submittedName>
        <fullName evidence="7">Oligosaccharide flippase family protein</fullName>
    </submittedName>
</protein>
<organism evidence="7 8">
    <name type="scientific">Luoshenia tenuis</name>
    <dbReference type="NCBI Taxonomy" id="2763654"/>
    <lineage>
        <taxon>Bacteria</taxon>
        <taxon>Bacillati</taxon>
        <taxon>Bacillota</taxon>
        <taxon>Clostridia</taxon>
        <taxon>Christensenellales</taxon>
        <taxon>Christensenellaceae</taxon>
        <taxon>Luoshenia</taxon>
    </lineage>
</organism>
<keyword evidence="3 6" id="KW-0812">Transmembrane</keyword>
<keyword evidence="8" id="KW-1185">Reference proteome</keyword>
<evidence type="ECO:0000256" key="4">
    <source>
        <dbReference type="ARBA" id="ARBA00022989"/>
    </source>
</evidence>
<feature type="transmembrane region" description="Helical" evidence="6">
    <location>
        <begin position="340"/>
        <end position="360"/>
    </location>
</feature>
<gene>
    <name evidence="7" type="ORF">H8699_09030</name>
</gene>
<evidence type="ECO:0000256" key="1">
    <source>
        <dbReference type="ARBA" id="ARBA00004651"/>
    </source>
</evidence>
<dbReference type="PANTHER" id="PTHR30250:SF11">
    <property type="entry name" value="O-ANTIGEN TRANSPORTER-RELATED"/>
    <property type="match status" value="1"/>
</dbReference>
<dbReference type="Pfam" id="PF01943">
    <property type="entry name" value="Polysacc_synt"/>
    <property type="match status" value="1"/>
</dbReference>
<dbReference type="InterPro" id="IPR002797">
    <property type="entry name" value="Polysacc_synth"/>
</dbReference>
<keyword evidence="4 6" id="KW-1133">Transmembrane helix</keyword>
<proteinExistence type="predicted"/>
<feature type="transmembrane region" description="Helical" evidence="6">
    <location>
        <begin position="302"/>
        <end position="328"/>
    </location>
</feature>
<name>A0A926D0Z6_9FIRM</name>